<dbReference type="EMBL" id="GBRH01210270">
    <property type="protein sequence ID" value="JAD87625.1"/>
    <property type="molecule type" value="Transcribed_RNA"/>
</dbReference>
<keyword evidence="1" id="KW-0812">Transmembrane</keyword>
<name>A0A0A9DPS3_ARUDO</name>
<proteinExistence type="predicted"/>
<evidence type="ECO:0000256" key="1">
    <source>
        <dbReference type="SAM" id="Phobius"/>
    </source>
</evidence>
<dbReference type="AlphaFoldDB" id="A0A0A9DPS3"/>
<protein>
    <submittedName>
        <fullName evidence="2">Uncharacterized protein</fullName>
    </submittedName>
</protein>
<reference evidence="2" key="2">
    <citation type="journal article" date="2015" name="Data Brief">
        <title>Shoot transcriptome of the giant reed, Arundo donax.</title>
        <authorList>
            <person name="Barrero R.A."/>
            <person name="Guerrero F.D."/>
            <person name="Moolhuijzen P."/>
            <person name="Goolsby J.A."/>
            <person name="Tidwell J."/>
            <person name="Bellgard S.E."/>
            <person name="Bellgard M.I."/>
        </authorList>
    </citation>
    <scope>NUCLEOTIDE SEQUENCE</scope>
    <source>
        <tissue evidence="2">Shoot tissue taken approximately 20 cm above the soil surface</tissue>
    </source>
</reference>
<keyword evidence="1" id="KW-1133">Transmembrane helix</keyword>
<feature type="transmembrane region" description="Helical" evidence="1">
    <location>
        <begin position="6"/>
        <end position="25"/>
    </location>
</feature>
<reference evidence="2" key="1">
    <citation type="submission" date="2014-09" db="EMBL/GenBank/DDBJ databases">
        <authorList>
            <person name="Magalhaes I.L.F."/>
            <person name="Oliveira U."/>
            <person name="Santos F.R."/>
            <person name="Vidigal T.H.D.A."/>
            <person name="Brescovit A.D."/>
            <person name="Santos A.J."/>
        </authorList>
    </citation>
    <scope>NUCLEOTIDE SEQUENCE</scope>
    <source>
        <tissue evidence="2">Shoot tissue taken approximately 20 cm above the soil surface</tissue>
    </source>
</reference>
<organism evidence="2">
    <name type="scientific">Arundo donax</name>
    <name type="common">Giant reed</name>
    <name type="synonym">Donax arundinaceus</name>
    <dbReference type="NCBI Taxonomy" id="35708"/>
    <lineage>
        <taxon>Eukaryota</taxon>
        <taxon>Viridiplantae</taxon>
        <taxon>Streptophyta</taxon>
        <taxon>Embryophyta</taxon>
        <taxon>Tracheophyta</taxon>
        <taxon>Spermatophyta</taxon>
        <taxon>Magnoliopsida</taxon>
        <taxon>Liliopsida</taxon>
        <taxon>Poales</taxon>
        <taxon>Poaceae</taxon>
        <taxon>PACMAD clade</taxon>
        <taxon>Arundinoideae</taxon>
        <taxon>Arundineae</taxon>
        <taxon>Arundo</taxon>
    </lineage>
</organism>
<evidence type="ECO:0000313" key="2">
    <source>
        <dbReference type="EMBL" id="JAD87625.1"/>
    </source>
</evidence>
<accession>A0A0A9DPS3</accession>
<keyword evidence="1" id="KW-0472">Membrane</keyword>
<sequence>MYSYYSLSLGTFLCNIVMIFMINTLRPETFEKYLGLYRSLQQAVLLIFQIPLSLEINW</sequence>